<evidence type="ECO:0000313" key="7">
    <source>
        <dbReference type="Proteomes" id="UP000593833"/>
    </source>
</evidence>
<dbReference type="OrthoDB" id="653189at2"/>
<evidence type="ECO:0000256" key="1">
    <source>
        <dbReference type="ARBA" id="ARBA00004651"/>
    </source>
</evidence>
<sequence length="500" mass="55504">MSGMFKNISANFLGQGWMALMGICFVPLYLKFIGVEGYGLVGFFIILSSAMSMFDGGFGAVATREASTHEGASAADKQKVVLTLKSVECIFWGVATTVGTGVLLLAPLIADHWLTVSADNIESVTQSLRIMGIALWLQFPIAFYYGSLIGLQKHVTLNTISSFFATTRAAGAAVVLWLVSPTVEWFLIWQCINSLVTVLVLRTQLINHLPDWKAVQIFSIDTIRRLGGFAAGVGATNILAFLLMQVDKIILSKILSLKDFGCYMLAWTVGSVAFRLISPIFNVYYPKLVALVATQNGDETLRTFTRASQVLSLLVIPFSIWVALYSQPLLFFWTRDANVAALANTPLLMLAVGTMLYSFMQMPYALQLAHGWTRFSVWQNATAVVFMVPLTYYLATHYGLNGSAWPWMILNVCYVAICSPIIFRKLKVKVVGTWYAEAIFVPAAITLSSLFPMKALFDMLDFNNIFTMAFSLAVTYVLVGLRVFVLRIAERKIEWRKTLQ</sequence>
<keyword evidence="3" id="KW-0812">Transmembrane</keyword>
<evidence type="ECO:0000256" key="5">
    <source>
        <dbReference type="ARBA" id="ARBA00023136"/>
    </source>
</evidence>
<dbReference type="AlphaFoldDB" id="A0A1B3CPF2"/>
<dbReference type="Proteomes" id="UP000593833">
    <property type="component" value="Chromosome"/>
</dbReference>
<evidence type="ECO:0000256" key="4">
    <source>
        <dbReference type="ARBA" id="ARBA00022989"/>
    </source>
</evidence>
<dbReference type="EMBL" id="CP063233">
    <property type="protein sequence ID" value="QOU06980.1"/>
    <property type="molecule type" value="Genomic_DNA"/>
</dbReference>
<evidence type="ECO:0000313" key="6">
    <source>
        <dbReference type="EMBL" id="QOU06980.1"/>
    </source>
</evidence>
<dbReference type="InterPro" id="IPR002797">
    <property type="entry name" value="Polysacc_synth"/>
</dbReference>
<keyword evidence="5" id="KW-0472">Membrane</keyword>
<reference evidence="6 7" key="1">
    <citation type="submission" date="2020-10" db="EMBL/GenBank/DDBJ databases">
        <title>Complete genome sequence of a novel Pseudomonas fluorescens strain isolated from the flower of kumarahou (Pomaderris kumeraho).</title>
        <authorList>
            <person name="Summers M.C."/>
            <person name="Nowak V."/>
            <person name="Fairhurst M.J."/>
            <person name="Owen J.G."/>
            <person name="Gerth M.L."/>
            <person name="Patrick W.M."/>
        </authorList>
    </citation>
    <scope>NUCLEOTIDE SEQUENCE [LARGE SCALE GENOMIC DNA]</scope>
    <source>
        <strain evidence="6 7">KF1</strain>
    </source>
</reference>
<keyword evidence="2" id="KW-1003">Cell membrane</keyword>
<dbReference type="PANTHER" id="PTHR30250">
    <property type="entry name" value="PST FAMILY PREDICTED COLANIC ACID TRANSPORTER"/>
    <property type="match status" value="1"/>
</dbReference>
<protein>
    <submittedName>
        <fullName evidence="6">Oligosaccharide flippase family protein</fullName>
    </submittedName>
</protein>
<dbReference type="PANTHER" id="PTHR30250:SF26">
    <property type="entry name" value="PSMA PROTEIN"/>
    <property type="match status" value="1"/>
</dbReference>
<evidence type="ECO:0000256" key="3">
    <source>
        <dbReference type="ARBA" id="ARBA00022692"/>
    </source>
</evidence>
<name>A0A1B3CPF2_PSEFL</name>
<dbReference type="Pfam" id="PF01943">
    <property type="entry name" value="Polysacc_synt"/>
    <property type="match status" value="1"/>
</dbReference>
<proteinExistence type="predicted"/>
<keyword evidence="4" id="KW-1133">Transmembrane helix</keyword>
<dbReference type="RefSeq" id="WP_069075527.1">
    <property type="nucleotide sequence ID" value="NZ_CP015637.1"/>
</dbReference>
<gene>
    <name evidence="6" type="ORF">IM720_09710</name>
</gene>
<organism evidence="6 7">
    <name type="scientific">Pseudomonas fluorescens</name>
    <dbReference type="NCBI Taxonomy" id="294"/>
    <lineage>
        <taxon>Bacteria</taxon>
        <taxon>Pseudomonadati</taxon>
        <taxon>Pseudomonadota</taxon>
        <taxon>Gammaproteobacteria</taxon>
        <taxon>Pseudomonadales</taxon>
        <taxon>Pseudomonadaceae</taxon>
        <taxon>Pseudomonas</taxon>
    </lineage>
</organism>
<evidence type="ECO:0000256" key="2">
    <source>
        <dbReference type="ARBA" id="ARBA00022475"/>
    </source>
</evidence>
<dbReference type="InterPro" id="IPR050833">
    <property type="entry name" value="Poly_Biosynth_Transport"/>
</dbReference>
<comment type="subcellular location">
    <subcellularLocation>
        <location evidence="1">Cell membrane</location>
        <topology evidence="1">Multi-pass membrane protein</topology>
    </subcellularLocation>
</comment>
<dbReference type="GO" id="GO:0005886">
    <property type="term" value="C:plasma membrane"/>
    <property type="evidence" value="ECO:0007669"/>
    <property type="project" value="UniProtKB-SubCell"/>
</dbReference>
<accession>A0A1B3CPF2</accession>